<sequence>MYAPPPAVAAGGARRSGLAASGPLLAICCLLFILFLIASTIVLALIPVYLSTRDSNSSTYSPTYLMTMTPTNGSFGGEGTLSSDSLSTIASASETATGIPSGSFSVNSGTSTANSSGRRKRRGFGLIRHRRAISIVYCPFAFNRKRCGARCDGSAFRAKIKTFTIIVTVIVSGTTYTNVIFTVVITYSSNYVIPTPSSSTGSVVG</sequence>
<reference evidence="2" key="1">
    <citation type="submission" date="2021-02" db="EMBL/GenBank/DDBJ databases">
        <authorList>
            <person name="Nowell W R."/>
        </authorList>
    </citation>
    <scope>NUCLEOTIDE SEQUENCE</scope>
</reference>
<accession>A0A814KGJ7</accession>
<dbReference type="OrthoDB" id="10068643at2759"/>
<evidence type="ECO:0000313" key="3">
    <source>
        <dbReference type="EMBL" id="CAF1209120.1"/>
    </source>
</evidence>
<protein>
    <submittedName>
        <fullName evidence="2">Uncharacterized protein</fullName>
    </submittedName>
</protein>
<feature type="transmembrane region" description="Helical" evidence="1">
    <location>
        <begin position="163"/>
        <end position="187"/>
    </location>
</feature>
<evidence type="ECO:0000313" key="5">
    <source>
        <dbReference type="Proteomes" id="UP000663852"/>
    </source>
</evidence>
<dbReference type="EMBL" id="CAJNOR010001847">
    <property type="protein sequence ID" value="CAF1209120.1"/>
    <property type="molecule type" value="Genomic_DNA"/>
</dbReference>
<evidence type="ECO:0000313" key="4">
    <source>
        <dbReference type="Proteomes" id="UP000663828"/>
    </source>
</evidence>
<evidence type="ECO:0000256" key="1">
    <source>
        <dbReference type="SAM" id="Phobius"/>
    </source>
</evidence>
<organism evidence="2 5">
    <name type="scientific">Adineta ricciae</name>
    <name type="common">Rotifer</name>
    <dbReference type="NCBI Taxonomy" id="249248"/>
    <lineage>
        <taxon>Eukaryota</taxon>
        <taxon>Metazoa</taxon>
        <taxon>Spiralia</taxon>
        <taxon>Gnathifera</taxon>
        <taxon>Rotifera</taxon>
        <taxon>Eurotatoria</taxon>
        <taxon>Bdelloidea</taxon>
        <taxon>Adinetida</taxon>
        <taxon>Adinetidae</taxon>
        <taxon>Adineta</taxon>
    </lineage>
</organism>
<feature type="transmembrane region" description="Helical" evidence="1">
    <location>
        <begin position="24"/>
        <end position="50"/>
    </location>
</feature>
<gene>
    <name evidence="2" type="ORF">EDS130_LOCUS17456</name>
    <name evidence="3" type="ORF">XAT740_LOCUS24094</name>
</gene>
<evidence type="ECO:0000313" key="2">
    <source>
        <dbReference type="EMBL" id="CAF1051581.1"/>
    </source>
</evidence>
<keyword evidence="1" id="KW-0812">Transmembrane</keyword>
<keyword evidence="4" id="KW-1185">Reference proteome</keyword>
<dbReference type="AlphaFoldDB" id="A0A814KGJ7"/>
<proteinExistence type="predicted"/>
<dbReference type="Proteomes" id="UP000663852">
    <property type="component" value="Unassembled WGS sequence"/>
</dbReference>
<keyword evidence="1" id="KW-0472">Membrane</keyword>
<name>A0A814KGJ7_ADIRI</name>
<dbReference type="EMBL" id="CAJNOJ010000078">
    <property type="protein sequence ID" value="CAF1051581.1"/>
    <property type="molecule type" value="Genomic_DNA"/>
</dbReference>
<comment type="caution">
    <text evidence="2">The sequence shown here is derived from an EMBL/GenBank/DDBJ whole genome shotgun (WGS) entry which is preliminary data.</text>
</comment>
<keyword evidence="1" id="KW-1133">Transmembrane helix</keyword>
<dbReference type="Proteomes" id="UP000663828">
    <property type="component" value="Unassembled WGS sequence"/>
</dbReference>